<keyword evidence="3" id="KW-1185">Reference proteome</keyword>
<protein>
    <submittedName>
        <fullName evidence="2">Uncharacterized protein</fullName>
    </submittedName>
</protein>
<reference evidence="2" key="2">
    <citation type="submission" date="2023-06" db="EMBL/GenBank/DDBJ databases">
        <authorList>
            <consortium name="Lawrence Berkeley National Laboratory"/>
            <person name="Haridas S."/>
            <person name="Hensen N."/>
            <person name="Bonometti L."/>
            <person name="Westerberg I."/>
            <person name="Brannstrom I.O."/>
            <person name="Guillou S."/>
            <person name="Cros-Aarteil S."/>
            <person name="Calhoun S."/>
            <person name="Kuo A."/>
            <person name="Mondo S."/>
            <person name="Pangilinan J."/>
            <person name="Riley R."/>
            <person name="LaButti K."/>
            <person name="Andreopoulos B."/>
            <person name="Lipzen A."/>
            <person name="Chen C."/>
            <person name="Yanf M."/>
            <person name="Daum C."/>
            <person name="Ng V."/>
            <person name="Clum A."/>
            <person name="Steindorff A."/>
            <person name="Ohm R."/>
            <person name="Martin F."/>
            <person name="Silar P."/>
            <person name="Natvig D."/>
            <person name="Lalanne C."/>
            <person name="Gautier V."/>
            <person name="Ament-velasquez S.L."/>
            <person name="Kruys A."/>
            <person name="Hutchinson M.I."/>
            <person name="Powell A.J."/>
            <person name="Barry K."/>
            <person name="Miller A.N."/>
            <person name="Grigoriev I.V."/>
            <person name="Debuchy R."/>
            <person name="Gladieux P."/>
            <person name="Thoren M.H."/>
            <person name="Johannesson H."/>
        </authorList>
    </citation>
    <scope>NUCLEOTIDE SEQUENCE</scope>
    <source>
        <strain evidence="2">CBS 232.78</strain>
    </source>
</reference>
<feature type="compositionally biased region" description="Basic and acidic residues" evidence="1">
    <location>
        <begin position="629"/>
        <end position="664"/>
    </location>
</feature>
<reference evidence="2" key="1">
    <citation type="journal article" date="2023" name="Mol. Phylogenet. Evol.">
        <title>Genome-scale phylogeny and comparative genomics of the fungal order Sordariales.</title>
        <authorList>
            <person name="Hensen N."/>
            <person name="Bonometti L."/>
            <person name="Westerberg I."/>
            <person name="Brannstrom I.O."/>
            <person name="Guillou S."/>
            <person name="Cros-Aarteil S."/>
            <person name="Calhoun S."/>
            <person name="Haridas S."/>
            <person name="Kuo A."/>
            <person name="Mondo S."/>
            <person name="Pangilinan J."/>
            <person name="Riley R."/>
            <person name="LaButti K."/>
            <person name="Andreopoulos B."/>
            <person name="Lipzen A."/>
            <person name="Chen C."/>
            <person name="Yan M."/>
            <person name="Daum C."/>
            <person name="Ng V."/>
            <person name="Clum A."/>
            <person name="Steindorff A."/>
            <person name="Ohm R.A."/>
            <person name="Martin F."/>
            <person name="Silar P."/>
            <person name="Natvig D.O."/>
            <person name="Lalanne C."/>
            <person name="Gautier V."/>
            <person name="Ament-Velasquez S.L."/>
            <person name="Kruys A."/>
            <person name="Hutchinson M.I."/>
            <person name="Powell A.J."/>
            <person name="Barry K."/>
            <person name="Miller A.N."/>
            <person name="Grigoriev I.V."/>
            <person name="Debuchy R."/>
            <person name="Gladieux P."/>
            <person name="Hiltunen Thoren M."/>
            <person name="Johannesson H."/>
        </authorList>
    </citation>
    <scope>NUCLEOTIDE SEQUENCE</scope>
    <source>
        <strain evidence="2">CBS 232.78</strain>
    </source>
</reference>
<accession>A0AAE0U3S2</accession>
<dbReference type="EMBL" id="JAULSW010000002">
    <property type="protein sequence ID" value="KAK3389782.1"/>
    <property type="molecule type" value="Genomic_DNA"/>
</dbReference>
<sequence>MASLSEDTHGRKRGNGFLFVDQRSIQLVRVHRVYRLPRILLLPKPIPLAIPGLHAQLARAPCRLPSLRNEQQLFRETLMNERTKMTKLCSRVETLLNDRHRISTSKMAKNTNMRLMRKHMEATQMEPRHIQAKAMRAKAVQAKAREARQVPATAARGKQNNGAVKPKLTNAILNPKPTPAPNSPNALIKPNRPQLPNAKPAVAAASPKALANAPIKPNQPQVSNAKPAVAGTPPKASPANAPIRPKEPQVQNAKPAVAGTPPKPAVAAASLKPNKPQVEKPKPAVPAAPASRPGAATPPKAAPATTLSKPNQPQKAVPRDPFLGKLIGGIAKAASKGIAAIHRSKQIKAEAKAALANNRPPPQLRFRRSAVSGFPSVPQRLDGRADRPVHKTHQAKIANAAKSQGKGKGKGGNGKGGGKGKNSLDRFNPGITVNPAANHVPDLPLPGPQNLLNQYRPGQQRPPVAPAGPGNPFALANPNPSPGPFPGPLKTNRPAPPPKAPARSHTTPRDLEERADRPKQNNHHKSQAKANGGGKAGQQAPPGKINPALIRPSPVTPPRPGGSGSIPRPGPGGNVNPNQPRPPVPNPVRPGPPVFPRPLVIGGAGSIPGRRPGLIKPAPRSPSAEPEQLEQHLLDERSDTEQHLLNERSEPEQQHLDERADRHPKQNNRYRPYGEGKGGGGHGQRHPWRVNPQPPVVPPPAAPTSVPAPRPAPAPAPAPIPIHAPVPVRPRPNRVNTDPIPRPPKPPLEGKGKKA</sequence>
<feature type="compositionally biased region" description="Pro residues" evidence="1">
    <location>
        <begin position="579"/>
        <end position="596"/>
    </location>
</feature>
<evidence type="ECO:0000313" key="3">
    <source>
        <dbReference type="Proteomes" id="UP001285441"/>
    </source>
</evidence>
<name>A0AAE0U3S2_9PEZI</name>
<proteinExistence type="predicted"/>
<evidence type="ECO:0000313" key="2">
    <source>
        <dbReference type="EMBL" id="KAK3389782.1"/>
    </source>
</evidence>
<feature type="compositionally biased region" description="Basic and acidic residues" evidence="1">
    <location>
        <begin position="507"/>
        <end position="519"/>
    </location>
</feature>
<feature type="region of interest" description="Disordered" evidence="1">
    <location>
        <begin position="147"/>
        <end position="317"/>
    </location>
</feature>
<feature type="region of interest" description="Disordered" evidence="1">
    <location>
        <begin position="374"/>
        <end position="755"/>
    </location>
</feature>
<dbReference type="Proteomes" id="UP001285441">
    <property type="component" value="Unassembled WGS sequence"/>
</dbReference>
<feature type="compositionally biased region" description="Low complexity" evidence="1">
    <location>
        <begin position="285"/>
        <end position="306"/>
    </location>
</feature>
<feature type="compositionally biased region" description="Gly residues" evidence="1">
    <location>
        <begin position="410"/>
        <end position="420"/>
    </location>
</feature>
<dbReference type="AlphaFoldDB" id="A0AAE0U3S2"/>
<feature type="compositionally biased region" description="Pro residues" evidence="1">
    <location>
        <begin position="692"/>
        <end position="730"/>
    </location>
</feature>
<comment type="caution">
    <text evidence="2">The sequence shown here is derived from an EMBL/GenBank/DDBJ whole genome shotgun (WGS) entry which is preliminary data.</text>
</comment>
<gene>
    <name evidence="2" type="ORF">B0H63DRAFT_507287</name>
</gene>
<evidence type="ECO:0000256" key="1">
    <source>
        <dbReference type="SAM" id="MobiDB-lite"/>
    </source>
</evidence>
<feature type="compositionally biased region" description="Low complexity" evidence="1">
    <location>
        <begin position="195"/>
        <end position="214"/>
    </location>
</feature>
<organism evidence="2 3">
    <name type="scientific">Podospora didyma</name>
    <dbReference type="NCBI Taxonomy" id="330526"/>
    <lineage>
        <taxon>Eukaryota</taxon>
        <taxon>Fungi</taxon>
        <taxon>Dikarya</taxon>
        <taxon>Ascomycota</taxon>
        <taxon>Pezizomycotina</taxon>
        <taxon>Sordariomycetes</taxon>
        <taxon>Sordariomycetidae</taxon>
        <taxon>Sordariales</taxon>
        <taxon>Podosporaceae</taxon>
        <taxon>Podospora</taxon>
    </lineage>
</organism>